<dbReference type="Pfam" id="PF12770">
    <property type="entry name" value="CHAT"/>
    <property type="match status" value="1"/>
</dbReference>
<dbReference type="VEuPathDB" id="TriTrypDB:LdBPK_210240.1"/>
<feature type="compositionally biased region" description="Low complexity" evidence="2">
    <location>
        <begin position="248"/>
        <end position="280"/>
    </location>
</feature>
<evidence type="ECO:0000256" key="2">
    <source>
        <dbReference type="SAM" id="MobiDB-lite"/>
    </source>
</evidence>
<dbReference type="PANTHER" id="PTHR24111">
    <property type="entry name" value="LEUCINE-RICH REPEAT-CONTAINING PROTEIN 34"/>
    <property type="match status" value="1"/>
</dbReference>
<name>A0A3Q8IDT9_LEIDO</name>
<dbReference type="InterPro" id="IPR032675">
    <property type="entry name" value="LRR_dom_sf"/>
</dbReference>
<dbReference type="FunFam" id="3.80.10.10:FF:001037">
    <property type="entry name" value="Leucine_Rich_repeat /CHAT_domain_containing_protein_-_putative"/>
    <property type="match status" value="1"/>
</dbReference>
<dbReference type="InterPro" id="IPR024983">
    <property type="entry name" value="CHAT_dom"/>
</dbReference>
<dbReference type="VEuPathDB" id="TriTrypDB:LDHU3_21.0240"/>
<evidence type="ECO:0000259" key="3">
    <source>
        <dbReference type="Pfam" id="PF12770"/>
    </source>
</evidence>
<accession>A0A3Q8IDT9</accession>
<dbReference type="InterPro" id="IPR011990">
    <property type="entry name" value="TPR-like_helical_dom_sf"/>
</dbReference>
<dbReference type="VEuPathDB" id="TriTrypDB:LdCL_210007200"/>
<feature type="region of interest" description="Disordered" evidence="2">
    <location>
        <begin position="1393"/>
        <end position="1435"/>
    </location>
</feature>
<dbReference type="PANTHER" id="PTHR24111:SF0">
    <property type="entry name" value="LEUCINE-RICH REPEAT-CONTAINING PROTEIN"/>
    <property type="match status" value="1"/>
</dbReference>
<protein>
    <submittedName>
        <fullName evidence="4">Leucine Rich repeat/CHAT domain containing protein, putative</fullName>
    </submittedName>
</protein>
<feature type="compositionally biased region" description="Polar residues" evidence="2">
    <location>
        <begin position="440"/>
        <end position="450"/>
    </location>
</feature>
<feature type="compositionally biased region" description="Polar residues" evidence="2">
    <location>
        <begin position="1399"/>
        <end position="1419"/>
    </location>
</feature>
<dbReference type="Proteomes" id="UP000274082">
    <property type="component" value="Chromosome 21"/>
</dbReference>
<dbReference type="SUPFAM" id="SSF48452">
    <property type="entry name" value="TPR-like"/>
    <property type="match status" value="1"/>
</dbReference>
<dbReference type="SMART" id="SM00368">
    <property type="entry name" value="LRR_RI"/>
    <property type="match status" value="3"/>
</dbReference>
<keyword evidence="1" id="KW-0677">Repeat</keyword>
<feature type="region of interest" description="Disordered" evidence="2">
    <location>
        <begin position="205"/>
        <end position="280"/>
    </location>
</feature>
<evidence type="ECO:0000313" key="5">
    <source>
        <dbReference type="Proteomes" id="UP000274082"/>
    </source>
</evidence>
<dbReference type="Gene3D" id="3.80.10.10">
    <property type="entry name" value="Ribonuclease Inhibitor"/>
    <property type="match status" value="1"/>
</dbReference>
<reference evidence="4 5" key="1">
    <citation type="journal article" date="2018" name="Sci. Rep.">
        <title>A complete Leishmania donovani reference genome identifies novel genetic variations associated with virulence.</title>
        <authorList>
            <person name="Lypaczewski P."/>
            <person name="Hoshizaki J."/>
            <person name="Zhang W.-W."/>
            <person name="McCall L.-I."/>
            <person name="Torcivia-Rodriguez J."/>
            <person name="Simonyan V."/>
            <person name="Kaur A."/>
            <person name="Dewar K."/>
            <person name="Matlashewski G."/>
        </authorList>
    </citation>
    <scope>NUCLEOTIDE SEQUENCE [LARGE SCALE GENOMIC DNA]</scope>
    <source>
        <strain evidence="4 5">LdCL</strain>
    </source>
</reference>
<evidence type="ECO:0000256" key="1">
    <source>
        <dbReference type="ARBA" id="ARBA00022737"/>
    </source>
</evidence>
<proteinExistence type="predicted"/>
<dbReference type="SUPFAM" id="SSF52047">
    <property type="entry name" value="RNI-like"/>
    <property type="match status" value="1"/>
</dbReference>
<dbReference type="InterPro" id="IPR052201">
    <property type="entry name" value="LRR-containing_regulator"/>
</dbReference>
<dbReference type="OrthoDB" id="120976at2759"/>
<evidence type="ECO:0000313" key="4">
    <source>
        <dbReference type="EMBL" id="AYU78485.1"/>
    </source>
</evidence>
<keyword evidence="5" id="KW-1185">Reference proteome</keyword>
<organism evidence="4 5">
    <name type="scientific">Leishmania donovani</name>
    <dbReference type="NCBI Taxonomy" id="5661"/>
    <lineage>
        <taxon>Eukaryota</taxon>
        <taxon>Discoba</taxon>
        <taxon>Euglenozoa</taxon>
        <taxon>Kinetoplastea</taxon>
        <taxon>Metakinetoplastina</taxon>
        <taxon>Trypanosomatida</taxon>
        <taxon>Trypanosomatidae</taxon>
        <taxon>Leishmaniinae</taxon>
        <taxon>Leishmania</taxon>
    </lineage>
</organism>
<feature type="region of interest" description="Disordered" evidence="2">
    <location>
        <begin position="440"/>
        <end position="459"/>
    </location>
</feature>
<feature type="domain" description="CHAT" evidence="3">
    <location>
        <begin position="1093"/>
        <end position="1473"/>
    </location>
</feature>
<sequence>MADTAHSTALPVLGEGKRGGNGRLTTIAAPVSADGSMDHVALYRQFCAEEGCKANSAFLRYMQDRGGHFSLERLNLSNNYLGSKGLRPVIRMIDLCQTIVSINLENNGINNDAVMGLCEVLQRHVSITSLNLSHNPISVAGGRRLLQLVEDNPRITELLLNGTDIFEGSQSRIRMALQRNSATQLSSGPHMEVNKEVASPAALARAARCQPPSPPARRRGGPAAANTLPVLTSPKATLQAIHHHPRSADNAAADGPSAGAASTFSGAVSRRSPVNGSSSSCNGFSYSATSAAVLEASPRYTWHEVTLGKPQPRPPHPAVASQEHKSFSLSKVKDLKTLFAERARLLTEINRGEASRRAYAARQELMALERHGRPTEATATGAQSRTYPGAATTSIPLPVLLTNVDEEGSPTANAIGGDGGAENASVDISAAPHVAVSSGGETTEAVQRSGNAHAASPPSSLAGATACINDAPAPTTVVGVQSAGAGLADGAALAVPEERPQAHTIDDVLTLTRMKLLTTEEQFTVLFDQGCREYMNRNLDAAYMAWNEAMRIAVREGQREWMAVVASNLQRLSYELLVEEGASHLEHGELDKALETFKLAYDVAMKAKNAAWERDMRTALQNVQKALFHRCHEAALLLFRRAQEDMSGGVAATTVTEDDYFLIPGTEEMVRHTAAFVREWSCLLLLKEAVGMWVEATRATGRLSEAAAAPLKESVKDAVSLVAAFIAEHHFNAASPTGLTWFGTDAYLYHECILLSELWCDLVAYSEQNLHHGLLSAICAAQLGELYVATFQLPQALVQLNKLVTYGRTQRSAVLEAAGLTLCGRVHLQRADYALAEAALDEALRIWTELQSDPAPKVLADSRDAGVWHRYDVALMDASSVTADETAVASAQATAVQKSAASAPAKAAAAVPDRLEEMRGTTGHGNSSTRFRIETHLPTDAVAVLANMCRHYKVCLLLHTYRYSAALEALESSLNNAYSDTLREKLRRNFHLSPSLDEIAAIAGVLKTPLVFYTLATKYDWAATEGGYAAEDSLCIWVVSESREMRFVEVNLARDFRCTLSGLIASLRRQLCIEPEMAVQPDIITELPSLSWQEPLRVLYQACIHPIIGYVRALDSHLLLGDGIITVVPSGQMWLVPFHALLNVKAGDRYFVEEAAVQMAFSATQAALAALSAERVQQQDLHREVVAVQRDADHGAADALFYTPFPFDTDRSEQEGAAVVEMLSAGQVQLVEQLRRHCAPEKAIFTRKVELVEDVESLRAVLPRARAVHIATATTASAPLSQASAIDKTASRPEDEGGLLMRTAAPMGDVGVIRAAEIAHMELAAEHVILTNTNMSPQHTDGIRDDVLGLLRGFFGSGVPCVIAGQWCTPDMKPMELFRYFYAQRCRPLPTSPADLSVRTDTASGGSVSASNEQSSRVAQPQVVAGEEEPKEEGEMARHRALLLARSIRHLLTEEPAMRYRPRVWAGYYCIGSGW</sequence>
<dbReference type="EMBL" id="CP029520">
    <property type="protein sequence ID" value="AYU78485.1"/>
    <property type="molecule type" value="Genomic_DNA"/>
</dbReference>
<gene>
    <name evidence="4" type="ORF">LdCL_210007200</name>
</gene>